<gene>
    <name evidence="2" type="ORF">GCM10010921_08710</name>
</gene>
<name>A0A917ICB9_9MICO</name>
<dbReference type="Pfam" id="PF10040">
    <property type="entry name" value="CRISPR_Cas6"/>
    <property type="match status" value="1"/>
</dbReference>
<accession>A0A917ICB9</accession>
<feature type="domain" description="CRISPR-associated protein Cas6 C-terminal" evidence="1">
    <location>
        <begin position="130"/>
        <end position="244"/>
    </location>
</feature>
<comment type="caution">
    <text evidence="2">The sequence shown here is derived from an EMBL/GenBank/DDBJ whole genome shotgun (WGS) entry which is preliminary data.</text>
</comment>
<protein>
    <recommendedName>
        <fullName evidence="1">CRISPR-associated protein Cas6 C-terminal domain-containing protein</fullName>
    </recommendedName>
</protein>
<sequence length="248" mass="26700">MGAAGAADAALARYLLRFAGSAEPPRPHHLHGAVSAWLGDEEEDALSPHNGPAKAWSAWWTPQTDGGVLEVGVARPALAQRLLRRARDDGRLRLGEAVLTLREASAGPDSAAPWTRLVCEPGSAPRLLAVRYLTATTLRHGKSTTPWVDPGSLFVSLAARWNTLAPAGIPRLEATPAERATLWVSRVAGRTEVLRLANQRIVPGFVGEVTYRGDEEVVLARFASLLRMAEYLGAGARTTYGFGRMRLL</sequence>
<keyword evidence="3" id="KW-1185">Reference proteome</keyword>
<reference evidence="2" key="1">
    <citation type="journal article" date="2014" name="Int. J. Syst. Evol. Microbiol.">
        <title>Complete genome sequence of Corynebacterium casei LMG S-19264T (=DSM 44701T), isolated from a smear-ripened cheese.</title>
        <authorList>
            <consortium name="US DOE Joint Genome Institute (JGI-PGF)"/>
            <person name="Walter F."/>
            <person name="Albersmeier A."/>
            <person name="Kalinowski J."/>
            <person name="Ruckert C."/>
        </authorList>
    </citation>
    <scope>NUCLEOTIDE SEQUENCE</scope>
    <source>
        <strain evidence="2">CGMCC 1.15794</strain>
    </source>
</reference>
<dbReference type="Proteomes" id="UP000657592">
    <property type="component" value="Unassembled WGS sequence"/>
</dbReference>
<evidence type="ECO:0000259" key="1">
    <source>
        <dbReference type="Pfam" id="PF10040"/>
    </source>
</evidence>
<proteinExistence type="predicted"/>
<reference evidence="2" key="2">
    <citation type="submission" date="2020-09" db="EMBL/GenBank/DDBJ databases">
        <authorList>
            <person name="Sun Q."/>
            <person name="Zhou Y."/>
        </authorList>
    </citation>
    <scope>NUCLEOTIDE SEQUENCE</scope>
    <source>
        <strain evidence="2">CGMCC 1.15794</strain>
    </source>
</reference>
<dbReference type="EMBL" id="BMJY01000002">
    <property type="protein sequence ID" value="GGH38244.1"/>
    <property type="molecule type" value="Genomic_DNA"/>
</dbReference>
<evidence type="ECO:0000313" key="2">
    <source>
        <dbReference type="EMBL" id="GGH38244.1"/>
    </source>
</evidence>
<evidence type="ECO:0000313" key="3">
    <source>
        <dbReference type="Proteomes" id="UP000657592"/>
    </source>
</evidence>
<dbReference type="CDD" id="cd21141">
    <property type="entry name" value="Cas6_III-like"/>
    <property type="match status" value="1"/>
</dbReference>
<organism evidence="2 3">
    <name type="scientific">Microbacterium album</name>
    <dbReference type="NCBI Taxonomy" id="2053191"/>
    <lineage>
        <taxon>Bacteria</taxon>
        <taxon>Bacillati</taxon>
        <taxon>Actinomycetota</taxon>
        <taxon>Actinomycetes</taxon>
        <taxon>Micrococcales</taxon>
        <taxon>Microbacteriaceae</taxon>
        <taxon>Microbacterium</taxon>
    </lineage>
</organism>
<dbReference type="InterPro" id="IPR019267">
    <property type="entry name" value="CRISPR-assoc_Cas6_C"/>
</dbReference>
<dbReference type="AlphaFoldDB" id="A0A917ICB9"/>
<dbReference type="Gene3D" id="3.30.70.1900">
    <property type="match status" value="1"/>
</dbReference>